<name>A0AAV5QYA7_PICKL</name>
<proteinExistence type="predicted"/>
<dbReference type="PANTHER" id="PTHR47938:SF35">
    <property type="entry name" value="PENTATRICOPEPTIDE REPEAT-CONTAINING PROTEIN 4, MITOCHONDRIAL-RELATED"/>
    <property type="match status" value="1"/>
</dbReference>
<organism evidence="5 6">
    <name type="scientific">Pichia kluyveri</name>
    <name type="common">Yeast</name>
    <dbReference type="NCBI Taxonomy" id="36015"/>
    <lineage>
        <taxon>Eukaryota</taxon>
        <taxon>Fungi</taxon>
        <taxon>Dikarya</taxon>
        <taxon>Ascomycota</taxon>
        <taxon>Saccharomycotina</taxon>
        <taxon>Pichiomycetes</taxon>
        <taxon>Pichiales</taxon>
        <taxon>Pichiaceae</taxon>
        <taxon>Pichia</taxon>
    </lineage>
</organism>
<dbReference type="Gene3D" id="1.25.40.10">
    <property type="entry name" value="Tetratricopeptide repeat domain"/>
    <property type="match status" value="2"/>
</dbReference>
<dbReference type="PROSITE" id="PS51375">
    <property type="entry name" value="PPR"/>
    <property type="match status" value="1"/>
</dbReference>
<dbReference type="Pfam" id="PF13041">
    <property type="entry name" value="PPR_2"/>
    <property type="match status" value="1"/>
</dbReference>
<comment type="subcellular location">
    <subcellularLocation>
        <location evidence="1">Mitochondrion</location>
    </subcellularLocation>
</comment>
<evidence type="ECO:0000256" key="2">
    <source>
        <dbReference type="ARBA" id="ARBA00044527"/>
    </source>
</evidence>
<dbReference type="PANTHER" id="PTHR47938">
    <property type="entry name" value="RESPIRATORY COMPLEX I CHAPERONE (CIA84), PUTATIVE (AFU_ORTHOLOGUE AFUA_2G06020)-RELATED"/>
    <property type="match status" value="1"/>
</dbReference>
<dbReference type="EMBL" id="BTGB01000001">
    <property type="protein sequence ID" value="GMM43898.1"/>
    <property type="molecule type" value="Genomic_DNA"/>
</dbReference>
<evidence type="ECO:0000256" key="4">
    <source>
        <dbReference type="SAM" id="MobiDB-lite"/>
    </source>
</evidence>
<dbReference type="GO" id="GO:0003729">
    <property type="term" value="F:mRNA binding"/>
    <property type="evidence" value="ECO:0007669"/>
    <property type="project" value="TreeGrafter"/>
</dbReference>
<comment type="caution">
    <text evidence="5">The sequence shown here is derived from an EMBL/GenBank/DDBJ whole genome shotgun (WGS) entry which is preliminary data.</text>
</comment>
<gene>
    <name evidence="5" type="ORF">DAPK24_004730</name>
</gene>
<reference evidence="5 6" key="1">
    <citation type="journal article" date="2023" name="Elife">
        <title>Identification of key yeast species and microbe-microbe interactions impacting larval growth of Drosophila in the wild.</title>
        <authorList>
            <person name="Mure A."/>
            <person name="Sugiura Y."/>
            <person name="Maeda R."/>
            <person name="Honda K."/>
            <person name="Sakurai N."/>
            <person name="Takahashi Y."/>
            <person name="Watada M."/>
            <person name="Katoh T."/>
            <person name="Gotoh A."/>
            <person name="Gotoh Y."/>
            <person name="Taniguchi I."/>
            <person name="Nakamura K."/>
            <person name="Hayashi T."/>
            <person name="Katayama T."/>
            <person name="Uemura T."/>
            <person name="Hattori Y."/>
        </authorList>
    </citation>
    <scope>NUCLEOTIDE SEQUENCE [LARGE SCALE GENOMIC DNA]</scope>
    <source>
        <strain evidence="5 6">PK-24</strain>
    </source>
</reference>
<sequence>MQTLYNIRRFSTSFVTNGVRTKTKVFKSVQSDRLIVDFEKLESKKLKKQKDFNNTPVVDASAQKLLSELLGRELPENESINSRTPFTAKELLTIFKQPNLRLQYKVLGTSGRQIQDSLLVDNDVQKFLERDDLLRAKQLAKLARFQGLFAYGTIIEYLLKKGQINDAFDIFMNLKKAGYKLKGRFYNILISGYADAISKRGGSADVSNARIEQLYRSFQKDHSDYNSEVSIIHVNSLLKVFRKGKRIDLGLSLYDSLKHLRDGKNRLKPDIRTYTELIRLLSIPSTPTDNDRNLIPFKDIVNRAETVFFNAQHNMHIKLDSYLVRAYISLYAYCGDLKLRARTITIIREWYRVSSIEEIKQQIDHKVYHKKLWEKITVDRTRCLNDEDNVRLLSSNEINHNKTKRFDPDESIIRIYKELCYLFKIPCTYSEYAKVPKDEKKKIIGKVNLTDDKLKSGGKKAAEQRPKSEAKI</sequence>
<feature type="repeat" description="PPR" evidence="3">
    <location>
        <begin position="147"/>
        <end position="181"/>
    </location>
</feature>
<dbReference type="InterPro" id="IPR011990">
    <property type="entry name" value="TPR-like_helical_dom_sf"/>
</dbReference>
<evidence type="ECO:0000313" key="5">
    <source>
        <dbReference type="EMBL" id="GMM43898.1"/>
    </source>
</evidence>
<dbReference type="InterPro" id="IPR002885">
    <property type="entry name" value="PPR_rpt"/>
</dbReference>
<dbReference type="GO" id="GO:0005739">
    <property type="term" value="C:mitochondrion"/>
    <property type="evidence" value="ECO:0007669"/>
    <property type="project" value="UniProtKB-SubCell"/>
</dbReference>
<evidence type="ECO:0000313" key="6">
    <source>
        <dbReference type="Proteomes" id="UP001378960"/>
    </source>
</evidence>
<protein>
    <recommendedName>
        <fullName evidence="2">Mitochondrial 15S rRNA processing factor CCM1</fullName>
    </recommendedName>
</protein>
<keyword evidence="6" id="KW-1185">Reference proteome</keyword>
<feature type="region of interest" description="Disordered" evidence="4">
    <location>
        <begin position="452"/>
        <end position="472"/>
    </location>
</feature>
<dbReference type="AlphaFoldDB" id="A0AAV5QYA7"/>
<evidence type="ECO:0000256" key="3">
    <source>
        <dbReference type="PROSITE-ProRule" id="PRU00708"/>
    </source>
</evidence>
<evidence type="ECO:0000256" key="1">
    <source>
        <dbReference type="ARBA" id="ARBA00004173"/>
    </source>
</evidence>
<dbReference type="Proteomes" id="UP001378960">
    <property type="component" value="Unassembled WGS sequence"/>
</dbReference>
<accession>A0AAV5QYA7</accession>